<protein>
    <recommendedName>
        <fullName evidence="1">VOC domain-containing protein</fullName>
    </recommendedName>
</protein>
<dbReference type="Gene3D" id="3.10.180.10">
    <property type="entry name" value="2,3-Dihydroxybiphenyl 1,2-Dioxygenase, domain 1"/>
    <property type="match status" value="1"/>
</dbReference>
<evidence type="ECO:0000259" key="1">
    <source>
        <dbReference type="PROSITE" id="PS51819"/>
    </source>
</evidence>
<dbReference type="InterPro" id="IPR029068">
    <property type="entry name" value="Glyas_Bleomycin-R_OHBP_Dase"/>
</dbReference>
<reference evidence="2 3" key="1">
    <citation type="submission" date="2019-02" db="EMBL/GenBank/DDBJ databases">
        <title>Deep-cultivation of Planctomycetes and their phenomic and genomic characterization uncovers novel biology.</title>
        <authorList>
            <person name="Wiegand S."/>
            <person name="Jogler M."/>
            <person name="Boedeker C."/>
            <person name="Pinto D."/>
            <person name="Vollmers J."/>
            <person name="Rivas-Marin E."/>
            <person name="Kohn T."/>
            <person name="Peeters S.H."/>
            <person name="Heuer A."/>
            <person name="Rast P."/>
            <person name="Oberbeckmann S."/>
            <person name="Bunk B."/>
            <person name="Jeske O."/>
            <person name="Meyerdierks A."/>
            <person name="Storesund J.E."/>
            <person name="Kallscheuer N."/>
            <person name="Luecker S."/>
            <person name="Lage O.M."/>
            <person name="Pohl T."/>
            <person name="Merkel B.J."/>
            <person name="Hornburger P."/>
            <person name="Mueller R.-W."/>
            <person name="Bruemmer F."/>
            <person name="Labrenz M."/>
            <person name="Spormann A.M."/>
            <person name="Op den Camp H."/>
            <person name="Overmann J."/>
            <person name="Amann R."/>
            <person name="Jetten M.S.M."/>
            <person name="Mascher T."/>
            <person name="Medema M.H."/>
            <person name="Devos D.P."/>
            <person name="Kaster A.-K."/>
            <person name="Ovreas L."/>
            <person name="Rohde M."/>
            <person name="Galperin M.Y."/>
            <person name="Jogler C."/>
        </authorList>
    </citation>
    <scope>NUCLEOTIDE SEQUENCE [LARGE SCALE GENOMIC DNA]</scope>
    <source>
        <strain evidence="2 3">ETA_A1</strain>
    </source>
</reference>
<feature type="domain" description="VOC" evidence="1">
    <location>
        <begin position="21"/>
        <end position="147"/>
    </location>
</feature>
<sequence>MRGVVVNTRILSTTEADVTTSVLVPHLVVKGAAKAVDFYKAALGAEEVMVMPDPGGSGRLMHAHLKVAGADLFLADDFPEYCGGVSRAPQGPSPVTIHLCVANADAAIAQAAAAGATVTMPADDMFWGDRYGKVTDPFGHDWSFSHPLTAEQKAAAEAAFAAFCGGQAPAAG</sequence>
<dbReference type="EMBL" id="CP036273">
    <property type="protein sequence ID" value="QDU18843.1"/>
    <property type="molecule type" value="Genomic_DNA"/>
</dbReference>
<dbReference type="SUPFAM" id="SSF54593">
    <property type="entry name" value="Glyoxalase/Bleomycin resistance protein/Dihydroxybiphenyl dioxygenase"/>
    <property type="match status" value="1"/>
</dbReference>
<organism evidence="2 3">
    <name type="scientific">Urbifossiella limnaea</name>
    <dbReference type="NCBI Taxonomy" id="2528023"/>
    <lineage>
        <taxon>Bacteria</taxon>
        <taxon>Pseudomonadati</taxon>
        <taxon>Planctomycetota</taxon>
        <taxon>Planctomycetia</taxon>
        <taxon>Gemmatales</taxon>
        <taxon>Gemmataceae</taxon>
        <taxon>Urbifossiella</taxon>
    </lineage>
</organism>
<dbReference type="PANTHER" id="PTHR34109">
    <property type="entry name" value="BNAUNNG04460D PROTEIN-RELATED"/>
    <property type="match status" value="1"/>
</dbReference>
<dbReference type="InterPro" id="IPR004360">
    <property type="entry name" value="Glyas_Fos-R_dOase_dom"/>
</dbReference>
<dbReference type="PROSITE" id="PS51819">
    <property type="entry name" value="VOC"/>
    <property type="match status" value="1"/>
</dbReference>
<dbReference type="CDD" id="cd07246">
    <property type="entry name" value="VOC_like"/>
    <property type="match status" value="1"/>
</dbReference>
<keyword evidence="3" id="KW-1185">Reference proteome</keyword>
<gene>
    <name evidence="2" type="ORF">ETAA1_07390</name>
</gene>
<dbReference type="Pfam" id="PF00903">
    <property type="entry name" value="Glyoxalase"/>
    <property type="match status" value="1"/>
</dbReference>
<dbReference type="OrthoDB" id="9795306at2"/>
<dbReference type="AlphaFoldDB" id="A0A517XMW5"/>
<accession>A0A517XMW5</accession>
<evidence type="ECO:0000313" key="2">
    <source>
        <dbReference type="EMBL" id="QDU18843.1"/>
    </source>
</evidence>
<dbReference type="InterPro" id="IPR037523">
    <property type="entry name" value="VOC_core"/>
</dbReference>
<dbReference type="KEGG" id="uli:ETAA1_07390"/>
<proteinExistence type="predicted"/>
<dbReference type="PANTHER" id="PTHR34109:SF1">
    <property type="entry name" value="VOC DOMAIN-CONTAINING PROTEIN"/>
    <property type="match status" value="1"/>
</dbReference>
<evidence type="ECO:0000313" key="3">
    <source>
        <dbReference type="Proteomes" id="UP000319576"/>
    </source>
</evidence>
<name>A0A517XMW5_9BACT</name>
<dbReference type="Proteomes" id="UP000319576">
    <property type="component" value="Chromosome"/>
</dbReference>